<evidence type="ECO:0000259" key="2">
    <source>
        <dbReference type="Pfam" id="PF00582"/>
    </source>
</evidence>
<protein>
    <submittedName>
        <fullName evidence="3">Universal stress protein UspA</fullName>
    </submittedName>
</protein>
<dbReference type="SUPFAM" id="SSF52402">
    <property type="entry name" value="Adenine nucleotide alpha hydrolases-like"/>
    <property type="match status" value="1"/>
</dbReference>
<organism evidence="3 4">
    <name type="scientific">Natrarchaeobaculum aegyptiacum</name>
    <dbReference type="NCBI Taxonomy" id="745377"/>
    <lineage>
        <taxon>Archaea</taxon>
        <taxon>Methanobacteriati</taxon>
        <taxon>Methanobacteriota</taxon>
        <taxon>Stenosarchaea group</taxon>
        <taxon>Halobacteria</taxon>
        <taxon>Halobacteriales</taxon>
        <taxon>Natrialbaceae</taxon>
        <taxon>Natrarchaeobaculum</taxon>
    </lineage>
</organism>
<dbReference type="PRINTS" id="PR01438">
    <property type="entry name" value="UNVRSLSTRESS"/>
</dbReference>
<evidence type="ECO:0000313" key="3">
    <source>
        <dbReference type="EMBL" id="ARS91197.1"/>
    </source>
</evidence>
<dbReference type="InterPro" id="IPR006015">
    <property type="entry name" value="Universal_stress_UspA"/>
</dbReference>
<sequence length="140" mass="15228">MQENILIATDGSDEAAAAVEHGLDLAEVFDATVHVVYVVETEASYILTIGLSDDELAEYREFGEEVVTEVVEKAEARGLEGVGVLRTGKIAEEIVDYARDHDVDSVVVAERGRGSIEKYLGSTAEKVVRMCERPVTVVRS</sequence>
<dbReference type="AlphaFoldDB" id="A0A2Z2HZ56"/>
<dbReference type="EMBL" id="CP019893">
    <property type="protein sequence ID" value="ARS91197.1"/>
    <property type="molecule type" value="Genomic_DNA"/>
</dbReference>
<dbReference type="Pfam" id="PF00582">
    <property type="entry name" value="Usp"/>
    <property type="match status" value="1"/>
</dbReference>
<dbReference type="PANTHER" id="PTHR46268:SF6">
    <property type="entry name" value="UNIVERSAL STRESS PROTEIN UP12"/>
    <property type="match status" value="1"/>
</dbReference>
<dbReference type="RefSeq" id="WP_086889565.1">
    <property type="nucleotide sequence ID" value="NZ_CP019893.1"/>
</dbReference>
<gene>
    <name evidence="3" type="ORF">B1756_16670</name>
</gene>
<dbReference type="Gene3D" id="3.40.50.620">
    <property type="entry name" value="HUPs"/>
    <property type="match status" value="1"/>
</dbReference>
<dbReference type="GeneID" id="32895741"/>
<dbReference type="InterPro" id="IPR006016">
    <property type="entry name" value="UspA"/>
</dbReference>
<dbReference type="PANTHER" id="PTHR46268">
    <property type="entry name" value="STRESS RESPONSE PROTEIN NHAX"/>
    <property type="match status" value="1"/>
</dbReference>
<name>A0A2Z2HZ56_9EURY</name>
<proteinExistence type="inferred from homology"/>
<evidence type="ECO:0000256" key="1">
    <source>
        <dbReference type="ARBA" id="ARBA00008791"/>
    </source>
</evidence>
<comment type="similarity">
    <text evidence="1">Belongs to the universal stress protein A family.</text>
</comment>
<dbReference type="OrthoDB" id="105697at2157"/>
<accession>A0A2Z2HZ56</accession>
<dbReference type="InterPro" id="IPR014729">
    <property type="entry name" value="Rossmann-like_a/b/a_fold"/>
</dbReference>
<reference evidence="4" key="1">
    <citation type="submission" date="2017-02" db="EMBL/GenBank/DDBJ databases">
        <title>Natronthermophilus aegyptiacus gen. nov.,sp. nov., an aerobic, extremely halophilic alkalithermophilic archaeon isolated from the athalassohaline Wadi An Natrun, Egypt.</title>
        <authorList>
            <person name="Zhao B."/>
        </authorList>
    </citation>
    <scope>NUCLEOTIDE SEQUENCE [LARGE SCALE GENOMIC DNA]</scope>
    <source>
        <strain evidence="4">JW/NM-HA 15</strain>
    </source>
</reference>
<dbReference type="Proteomes" id="UP000250088">
    <property type="component" value="Chromosome"/>
</dbReference>
<evidence type="ECO:0000313" key="4">
    <source>
        <dbReference type="Proteomes" id="UP000250088"/>
    </source>
</evidence>
<keyword evidence="4" id="KW-1185">Reference proteome</keyword>
<dbReference type="KEGG" id="naj:B1756_16670"/>
<dbReference type="CDD" id="cd00293">
    <property type="entry name" value="USP-like"/>
    <property type="match status" value="1"/>
</dbReference>
<feature type="domain" description="UspA" evidence="2">
    <location>
        <begin position="3"/>
        <end position="139"/>
    </location>
</feature>